<protein>
    <submittedName>
        <fullName evidence="2">Type IV toxin-antitoxin system AbiEi family antitoxin domain-containing protein</fullName>
    </submittedName>
</protein>
<accession>A0AAE4R4Z6</accession>
<evidence type="ECO:0000313" key="3">
    <source>
        <dbReference type="Proteomes" id="UP001185779"/>
    </source>
</evidence>
<comment type="caution">
    <text evidence="2">The sequence shown here is derived from an EMBL/GenBank/DDBJ whole genome shotgun (WGS) entry which is preliminary data.</text>
</comment>
<proteinExistence type="predicted"/>
<dbReference type="EMBL" id="JAWLKH010000002">
    <property type="protein sequence ID" value="MDV6310991.1"/>
    <property type="molecule type" value="Genomic_DNA"/>
</dbReference>
<reference evidence="2 3" key="1">
    <citation type="submission" date="2023-10" db="EMBL/GenBank/DDBJ databases">
        <title>Development of a sustainable strategy for remediation of hydrocarbon-contaminated territories based on the waste exchange concept.</title>
        <authorList>
            <person name="Krivoruchko A."/>
        </authorList>
    </citation>
    <scope>NUCLEOTIDE SEQUENCE</scope>
    <source>
        <strain evidence="1 3">IEGM 1266</strain>
        <strain evidence="2">IEGM 1279</strain>
    </source>
</reference>
<dbReference type="RefSeq" id="WP_096273694.1">
    <property type="nucleotide sequence ID" value="NZ_CP096596.1"/>
</dbReference>
<dbReference type="AlphaFoldDB" id="A0AAE4R4Z6"/>
<dbReference type="Proteomes" id="UP001185779">
    <property type="component" value="Unassembled WGS sequence"/>
</dbReference>
<organism evidence="2 4">
    <name type="scientific">Gordonia amicalis</name>
    <dbReference type="NCBI Taxonomy" id="89053"/>
    <lineage>
        <taxon>Bacteria</taxon>
        <taxon>Bacillati</taxon>
        <taxon>Actinomycetota</taxon>
        <taxon>Actinomycetes</taxon>
        <taxon>Mycobacteriales</taxon>
        <taxon>Gordoniaceae</taxon>
        <taxon>Gordonia</taxon>
    </lineage>
</organism>
<dbReference type="EMBL" id="JAWLKI010000004">
    <property type="protein sequence ID" value="MDV6306797.1"/>
    <property type="molecule type" value="Genomic_DNA"/>
</dbReference>
<gene>
    <name evidence="1" type="ORF">R3P94_05460</name>
    <name evidence="2" type="ORF">R3Q15_03580</name>
</gene>
<name>A0AAE4R4Z6_9ACTN</name>
<dbReference type="Proteomes" id="UP001185922">
    <property type="component" value="Unassembled WGS sequence"/>
</dbReference>
<evidence type="ECO:0000313" key="4">
    <source>
        <dbReference type="Proteomes" id="UP001185922"/>
    </source>
</evidence>
<sequence>MTVFPTDPYGLIRREATLRLGISDDVVAAAVRRGELVRLAPGVCAMADSDPESNTNEADLYRLKSIAVATSARDRDTSTLSHDSAAAVHGLSLLHPEREVVHLTKTRERGGFVRGHRIVHAGPLSPDHVASVDGVQVTTLERTAVDVAMNGDFAQALVVFDGALARKADLATMTTILESRGRWRGVGTARRALSLADAASESVGESWSRAQMIVAGLPMPRLQHTFQTSEGPARADFDWEAKLVGEFDGLHKYGRLLRPGDTPRDALIREKRREDALRAQGIMVVRWTWATLERGELVGLLRPWLDALAAA</sequence>
<keyword evidence="3" id="KW-1185">Reference proteome</keyword>
<evidence type="ECO:0000313" key="2">
    <source>
        <dbReference type="EMBL" id="MDV6310991.1"/>
    </source>
</evidence>
<evidence type="ECO:0000313" key="1">
    <source>
        <dbReference type="EMBL" id="MDV6306797.1"/>
    </source>
</evidence>